<keyword evidence="1" id="KW-0479">Metal-binding</keyword>
<feature type="domain" description="CCHC-type" evidence="3">
    <location>
        <begin position="138"/>
        <end position="154"/>
    </location>
</feature>
<dbReference type="InterPro" id="IPR036875">
    <property type="entry name" value="Znf_CCHC_sf"/>
</dbReference>
<protein>
    <recommendedName>
        <fullName evidence="3">CCHC-type domain-containing protein</fullName>
    </recommendedName>
</protein>
<keyword evidence="1" id="KW-0862">Zinc</keyword>
<evidence type="ECO:0000256" key="2">
    <source>
        <dbReference type="SAM" id="MobiDB-lite"/>
    </source>
</evidence>
<dbReference type="InterPro" id="IPR042509">
    <property type="entry name" value="ZCCHC3"/>
</dbReference>
<evidence type="ECO:0000256" key="1">
    <source>
        <dbReference type="PROSITE-ProRule" id="PRU00047"/>
    </source>
</evidence>
<feature type="compositionally biased region" description="Gly residues" evidence="2">
    <location>
        <begin position="298"/>
        <end position="310"/>
    </location>
</feature>
<evidence type="ECO:0000259" key="3">
    <source>
        <dbReference type="PROSITE" id="PS50158"/>
    </source>
</evidence>
<name>A0A0G4HL53_9ALVE</name>
<evidence type="ECO:0000313" key="4">
    <source>
        <dbReference type="EMBL" id="CEM44816.1"/>
    </source>
</evidence>
<dbReference type="GO" id="GO:0002218">
    <property type="term" value="P:activation of innate immune response"/>
    <property type="evidence" value="ECO:0007669"/>
    <property type="project" value="InterPro"/>
</dbReference>
<dbReference type="AlphaFoldDB" id="A0A0G4HL53"/>
<gene>
    <name evidence="4" type="ORF">Cvel_28631</name>
</gene>
<dbReference type="Gene3D" id="4.10.60.10">
    <property type="entry name" value="Zinc finger, CCHC-type"/>
    <property type="match status" value="3"/>
</dbReference>
<dbReference type="SMART" id="SM00343">
    <property type="entry name" value="ZnF_C2HC"/>
    <property type="match status" value="6"/>
</dbReference>
<feature type="domain" description="CCHC-type" evidence="3">
    <location>
        <begin position="118"/>
        <end position="131"/>
    </location>
</feature>
<dbReference type="SUPFAM" id="SSF57756">
    <property type="entry name" value="Retrovirus zinc finger-like domains"/>
    <property type="match status" value="2"/>
</dbReference>
<organism evidence="4">
    <name type="scientific">Chromera velia CCMP2878</name>
    <dbReference type="NCBI Taxonomy" id="1169474"/>
    <lineage>
        <taxon>Eukaryota</taxon>
        <taxon>Sar</taxon>
        <taxon>Alveolata</taxon>
        <taxon>Colpodellida</taxon>
        <taxon>Chromeraceae</taxon>
        <taxon>Chromera</taxon>
    </lineage>
</organism>
<dbReference type="InterPro" id="IPR001878">
    <property type="entry name" value="Znf_CCHC"/>
</dbReference>
<dbReference type="VEuPathDB" id="CryptoDB:Cvel_28631"/>
<proteinExistence type="predicted"/>
<accession>A0A0G4HL53</accession>
<sequence length="360" mass="38850">MSNKTREHHGNADKPEAPLLCAICGGIGHTTEDCRTKKITLAAAQCITEAAARVVSQRPGAPNMFHENPHTALAQKRKERCVNCGDLTHSRETCPEPARCDKCGSSGHASQKCTVKMCYRCGRKGHTLDTCVLHPNVKCIKCSSIGHIDRACPSVACRWCGEKGHRPMQCKQNPNNTFRQYRQLEQTERDKFAFQIEKQRALLSSVESNGGAVTASILDKGPSLAPRGVRVQKDGEKQPETNKEQQQQPGGGLGSGRGRRLSGFETSGFHMRVRRKREDSPSASPSPDREGEDEGETGGEFGDLGVGADGGVTVRKKIRKTSVDEEAGEASVEKVGNGKEGPVGEGGLGGLLDYASDEEE</sequence>
<dbReference type="PANTHER" id="PTHR22639:SF3">
    <property type="entry name" value="ZINC FINGER CCHC DOMAIN-CONTAINING PROTEIN 3"/>
    <property type="match status" value="1"/>
</dbReference>
<keyword evidence="1" id="KW-0863">Zinc-finger</keyword>
<dbReference type="EMBL" id="CDMZ01003022">
    <property type="protein sequence ID" value="CEM44816.1"/>
    <property type="molecule type" value="Genomic_DNA"/>
</dbReference>
<dbReference type="GO" id="GO:0008270">
    <property type="term" value="F:zinc ion binding"/>
    <property type="evidence" value="ECO:0007669"/>
    <property type="project" value="UniProtKB-KW"/>
</dbReference>
<feature type="compositionally biased region" description="Gly residues" evidence="2">
    <location>
        <begin position="338"/>
        <end position="350"/>
    </location>
</feature>
<reference evidence="4" key="1">
    <citation type="submission" date="2014-11" db="EMBL/GenBank/DDBJ databases">
        <authorList>
            <person name="Otto D Thomas"/>
            <person name="Naeem Raeece"/>
        </authorList>
    </citation>
    <scope>NUCLEOTIDE SEQUENCE</scope>
</reference>
<feature type="compositionally biased region" description="Basic and acidic residues" evidence="2">
    <location>
        <begin position="231"/>
        <end position="243"/>
    </location>
</feature>
<dbReference type="GO" id="GO:0003690">
    <property type="term" value="F:double-stranded DNA binding"/>
    <property type="evidence" value="ECO:0007669"/>
    <property type="project" value="InterPro"/>
</dbReference>
<feature type="region of interest" description="Disordered" evidence="2">
    <location>
        <begin position="216"/>
        <end position="360"/>
    </location>
</feature>
<feature type="domain" description="CCHC-type" evidence="3">
    <location>
        <begin position="99"/>
        <end position="113"/>
    </location>
</feature>
<dbReference type="PANTHER" id="PTHR22639">
    <property type="entry name" value="GAG-RELATED PROTEIN"/>
    <property type="match status" value="1"/>
</dbReference>
<dbReference type="PROSITE" id="PS50158">
    <property type="entry name" value="ZF_CCHC"/>
    <property type="match status" value="3"/>
</dbReference>
<dbReference type="GO" id="GO:0003723">
    <property type="term" value="F:RNA binding"/>
    <property type="evidence" value="ECO:0007669"/>
    <property type="project" value="InterPro"/>
</dbReference>